<keyword evidence="15" id="KW-1185">Reference proteome</keyword>
<evidence type="ECO:0000256" key="7">
    <source>
        <dbReference type="ARBA" id="ARBA00022970"/>
    </source>
</evidence>
<organism evidence="13 14">
    <name type="scientific">Xenorhabdus innexi</name>
    <dbReference type="NCBI Taxonomy" id="290109"/>
    <lineage>
        <taxon>Bacteria</taxon>
        <taxon>Pseudomonadati</taxon>
        <taxon>Pseudomonadota</taxon>
        <taxon>Gammaproteobacteria</taxon>
        <taxon>Enterobacterales</taxon>
        <taxon>Morganellaceae</taxon>
        <taxon>Xenorhabdus</taxon>
    </lineage>
</organism>
<dbReference type="InterPro" id="IPR010065">
    <property type="entry name" value="AA_ABC_transptr_permease_3TM"/>
</dbReference>
<feature type="transmembrane region" description="Helical" evidence="10">
    <location>
        <begin position="43"/>
        <end position="72"/>
    </location>
</feature>
<dbReference type="PANTHER" id="PTHR30614">
    <property type="entry name" value="MEMBRANE COMPONENT OF AMINO ACID ABC TRANSPORTER"/>
    <property type="match status" value="1"/>
</dbReference>
<dbReference type="Gene3D" id="1.10.3720.10">
    <property type="entry name" value="MetI-like"/>
    <property type="match status" value="1"/>
</dbReference>
<gene>
    <name evidence="12" type="ORF">Xinn_02246</name>
    <name evidence="13" type="ORF">XIS1_1120010</name>
</gene>
<dbReference type="InterPro" id="IPR000515">
    <property type="entry name" value="MetI-like"/>
</dbReference>
<reference evidence="13" key="1">
    <citation type="submission" date="2016-12" db="EMBL/GenBank/DDBJ databases">
        <authorList>
            <person name="Song W.-J."/>
            <person name="Kurnit D.M."/>
        </authorList>
    </citation>
    <scope>NUCLEOTIDE SEQUENCE [LARGE SCALE GENOMIC DNA]</scope>
    <source>
        <strain evidence="13">HGB1681</strain>
    </source>
</reference>
<feature type="domain" description="ABC transmembrane type-1" evidence="11">
    <location>
        <begin position="48"/>
        <end position="255"/>
    </location>
</feature>
<protein>
    <submittedName>
        <fullName evidence="12">Amino acid ABC transporter permease</fullName>
    </submittedName>
    <submittedName>
        <fullName evidence="13">Putative glutamate/aspartate transport protein (ABC superfamily, membrane)</fullName>
    </submittedName>
</protein>
<comment type="subcellular location">
    <subcellularLocation>
        <location evidence="1">Cell inner membrane</location>
        <topology evidence="1">Multi-pass membrane protein</topology>
    </subcellularLocation>
    <subcellularLocation>
        <location evidence="10">Cell membrane</location>
        <topology evidence="10">Multi-pass membrane protein</topology>
    </subcellularLocation>
</comment>
<evidence type="ECO:0000256" key="8">
    <source>
        <dbReference type="ARBA" id="ARBA00022989"/>
    </source>
</evidence>
<evidence type="ECO:0000256" key="1">
    <source>
        <dbReference type="ARBA" id="ARBA00004429"/>
    </source>
</evidence>
<feature type="transmembrane region" description="Helical" evidence="10">
    <location>
        <begin position="101"/>
        <end position="119"/>
    </location>
</feature>
<dbReference type="GO" id="GO:0043190">
    <property type="term" value="C:ATP-binding cassette (ABC) transporter complex"/>
    <property type="evidence" value="ECO:0007669"/>
    <property type="project" value="InterPro"/>
</dbReference>
<dbReference type="Pfam" id="PF00528">
    <property type="entry name" value="BPD_transp_1"/>
    <property type="match status" value="1"/>
</dbReference>
<evidence type="ECO:0000256" key="10">
    <source>
        <dbReference type="RuleBase" id="RU363032"/>
    </source>
</evidence>
<evidence type="ECO:0000259" key="11">
    <source>
        <dbReference type="PROSITE" id="PS50928"/>
    </source>
</evidence>
<dbReference type="SUPFAM" id="SSF161098">
    <property type="entry name" value="MetI-like"/>
    <property type="match status" value="1"/>
</dbReference>
<feature type="transmembrane region" description="Helical" evidence="10">
    <location>
        <begin position="239"/>
        <end position="258"/>
    </location>
</feature>
<keyword evidence="5" id="KW-0997">Cell inner membrane</keyword>
<keyword evidence="7" id="KW-0029">Amino-acid transport</keyword>
<evidence type="ECO:0000256" key="9">
    <source>
        <dbReference type="ARBA" id="ARBA00023136"/>
    </source>
</evidence>
<proteinExistence type="inferred from homology"/>
<dbReference type="GO" id="GO:0022857">
    <property type="term" value="F:transmembrane transporter activity"/>
    <property type="evidence" value="ECO:0007669"/>
    <property type="project" value="InterPro"/>
</dbReference>
<reference evidence="14" key="2">
    <citation type="submission" date="2016-12" db="EMBL/GenBank/DDBJ databases">
        <authorList>
            <person name="Gaudriault S."/>
        </authorList>
    </citation>
    <scope>NUCLEOTIDE SEQUENCE [LARGE SCALE GENOMIC DNA]</scope>
    <source>
        <strain evidence="14">HGB1681 (deposited as PTA-6826 in the American Type Culture Collection)</strain>
    </source>
</reference>
<dbReference type="Proteomes" id="UP000196435">
    <property type="component" value="Unassembled WGS sequence"/>
</dbReference>
<evidence type="ECO:0000256" key="6">
    <source>
        <dbReference type="ARBA" id="ARBA00022692"/>
    </source>
</evidence>
<sequence length="270" mass="30402">MLRGHSLAAAMHEIHRGEYDYGEHTMFEQFISEHLLAPEYLQWLWQGFLITLWISACTVASSTLLGFVITAARDSQIRPLRWLVTAYTSVFRNTPLLVQLFFWYFASGQILPQAAMIWLNTSHETTLAGITLEWPSFEFLAGFIGLTLYSAPFVAEELRAGMRGIGRGQKYAAHALGLTGWQAMRYVVLPQALKIAMPPLLGQYMTIVKNSSLTMAIGVAELSYASRQVETQSLKTFEAFGVATVFYIAIIAVMEGWGQWRQQRILARGH</sequence>
<evidence type="ECO:0000256" key="4">
    <source>
        <dbReference type="ARBA" id="ARBA00022475"/>
    </source>
</evidence>
<evidence type="ECO:0000256" key="3">
    <source>
        <dbReference type="ARBA" id="ARBA00022448"/>
    </source>
</evidence>
<keyword evidence="6 10" id="KW-0812">Transmembrane</keyword>
<evidence type="ECO:0000313" key="13">
    <source>
        <dbReference type="EMBL" id="SIP71306.1"/>
    </source>
</evidence>
<keyword evidence="8 10" id="KW-1133">Transmembrane helix</keyword>
<dbReference type="PANTHER" id="PTHR30614:SF47">
    <property type="entry name" value="ABC TRANSPORTER PERMEASE"/>
    <property type="match status" value="1"/>
</dbReference>
<dbReference type="EMBL" id="NIBU01000023">
    <property type="protein sequence ID" value="PHM35682.1"/>
    <property type="molecule type" value="Genomic_DNA"/>
</dbReference>
<keyword evidence="4" id="KW-1003">Cell membrane</keyword>
<dbReference type="InterPro" id="IPR043429">
    <property type="entry name" value="ArtM/GltK/GlnP/TcyL/YhdX-like"/>
</dbReference>
<dbReference type="GO" id="GO:0006865">
    <property type="term" value="P:amino acid transport"/>
    <property type="evidence" value="ECO:0007669"/>
    <property type="project" value="UniProtKB-KW"/>
</dbReference>
<evidence type="ECO:0000256" key="5">
    <source>
        <dbReference type="ARBA" id="ARBA00022519"/>
    </source>
</evidence>
<dbReference type="PROSITE" id="PS50928">
    <property type="entry name" value="ABC_TM1"/>
    <property type="match status" value="1"/>
</dbReference>
<evidence type="ECO:0000313" key="14">
    <source>
        <dbReference type="Proteomes" id="UP000196435"/>
    </source>
</evidence>
<name>A0A1N6MR51_9GAMM</name>
<evidence type="ECO:0000313" key="12">
    <source>
        <dbReference type="EMBL" id="PHM35682.1"/>
    </source>
</evidence>
<evidence type="ECO:0000313" key="15">
    <source>
        <dbReference type="Proteomes" id="UP000224871"/>
    </source>
</evidence>
<accession>A0A1N6MR51</accession>
<dbReference type="NCBIfam" id="TIGR01726">
    <property type="entry name" value="HEQRo_perm_3TM"/>
    <property type="match status" value="1"/>
</dbReference>
<reference evidence="12 15" key="3">
    <citation type="journal article" date="2017" name="Nat. Microbiol.">
        <title>Natural product diversity associated with the nematode symbionts Photorhabdus and Xenorhabdus.</title>
        <authorList>
            <person name="Tobias N.J."/>
            <person name="Wolff H."/>
            <person name="Djahanschiri B."/>
            <person name="Grundmann F."/>
            <person name="Kronenwerth M."/>
            <person name="Shi Y.M."/>
            <person name="Simonyi S."/>
            <person name="Grun P."/>
            <person name="Shapiro-Ilan D."/>
            <person name="Pidot S.J."/>
            <person name="Stinear T.P."/>
            <person name="Ebersberger I."/>
            <person name="Bode H.B."/>
        </authorList>
    </citation>
    <scope>NUCLEOTIDE SEQUENCE [LARGE SCALE GENOMIC DNA]</scope>
    <source>
        <strain evidence="12 15">DSM 16336</strain>
    </source>
</reference>
<dbReference type="InterPro" id="IPR035906">
    <property type="entry name" value="MetI-like_sf"/>
</dbReference>
<dbReference type="Proteomes" id="UP000224871">
    <property type="component" value="Unassembled WGS sequence"/>
</dbReference>
<keyword evidence="9 10" id="KW-0472">Membrane</keyword>
<dbReference type="CDD" id="cd06261">
    <property type="entry name" value="TM_PBP2"/>
    <property type="match status" value="1"/>
</dbReference>
<feature type="transmembrane region" description="Helical" evidence="10">
    <location>
        <begin position="139"/>
        <end position="159"/>
    </location>
</feature>
<keyword evidence="3 10" id="KW-0813">Transport</keyword>
<evidence type="ECO:0000256" key="2">
    <source>
        <dbReference type="ARBA" id="ARBA00010072"/>
    </source>
</evidence>
<dbReference type="AlphaFoldDB" id="A0A1N6MR51"/>
<dbReference type="EMBL" id="FTLG01000016">
    <property type="protein sequence ID" value="SIP71306.1"/>
    <property type="molecule type" value="Genomic_DNA"/>
</dbReference>
<comment type="similarity">
    <text evidence="2">Belongs to the binding-protein-dependent transport system permease family. HisMQ subfamily.</text>
</comment>